<dbReference type="SMART" id="SM00892">
    <property type="entry name" value="Endonuclease_NS"/>
    <property type="match status" value="1"/>
</dbReference>
<accession>A0A6P9AD62</accession>
<evidence type="ECO:0000256" key="5">
    <source>
        <dbReference type="PIRSR" id="PIRSR640255-2"/>
    </source>
</evidence>
<dbReference type="GO" id="GO:0004521">
    <property type="term" value="F:RNA endonuclease activity"/>
    <property type="evidence" value="ECO:0007669"/>
    <property type="project" value="TreeGrafter"/>
</dbReference>
<evidence type="ECO:0000256" key="2">
    <source>
        <dbReference type="ARBA" id="ARBA00022722"/>
    </source>
</evidence>
<evidence type="ECO:0000259" key="7">
    <source>
        <dbReference type="SMART" id="SM00892"/>
    </source>
</evidence>
<evidence type="ECO:0000313" key="8">
    <source>
        <dbReference type="Proteomes" id="UP000515158"/>
    </source>
</evidence>
<dbReference type="OrthoDB" id="5960141at2759"/>
<dbReference type="InterPro" id="IPR044925">
    <property type="entry name" value="His-Me_finger_sf"/>
</dbReference>
<feature type="domain" description="DNA/RNA non-specific endonuclease/pyrophosphatase/phosphodiesterase" evidence="7">
    <location>
        <begin position="136"/>
        <end position="371"/>
    </location>
</feature>
<dbReference type="GO" id="GO:0046872">
    <property type="term" value="F:metal ion binding"/>
    <property type="evidence" value="ECO:0007669"/>
    <property type="project" value="UniProtKB-KW"/>
</dbReference>
<dbReference type="GO" id="GO:0005743">
    <property type="term" value="C:mitochondrial inner membrane"/>
    <property type="evidence" value="ECO:0007669"/>
    <property type="project" value="TreeGrafter"/>
</dbReference>
<feature type="binding site" evidence="5">
    <location>
        <position position="253"/>
    </location>
    <ligand>
        <name>Mg(2+)</name>
        <dbReference type="ChEBI" id="CHEBI:18420"/>
        <note>catalytic</note>
    </ligand>
</feature>
<dbReference type="SUPFAM" id="SSF54060">
    <property type="entry name" value="His-Me finger endonucleases"/>
    <property type="match status" value="1"/>
</dbReference>
<dbReference type="GO" id="GO:0003676">
    <property type="term" value="F:nucleic acid binding"/>
    <property type="evidence" value="ECO:0007669"/>
    <property type="project" value="InterPro"/>
</dbReference>
<dbReference type="Pfam" id="PF01223">
    <property type="entry name" value="Endonuclease_NS"/>
    <property type="match status" value="1"/>
</dbReference>
<evidence type="ECO:0000256" key="4">
    <source>
        <dbReference type="PIRSR" id="PIRSR640255-1"/>
    </source>
</evidence>
<dbReference type="PANTHER" id="PTHR13966:SF17">
    <property type="entry name" value="ENDONUCLEASE-RELATED"/>
    <property type="match status" value="1"/>
</dbReference>
<dbReference type="Proteomes" id="UP000515158">
    <property type="component" value="Unplaced"/>
</dbReference>
<keyword evidence="2" id="KW-0540">Nuclease</keyword>
<evidence type="ECO:0000256" key="6">
    <source>
        <dbReference type="SAM" id="SignalP"/>
    </source>
</evidence>
<dbReference type="PANTHER" id="PTHR13966">
    <property type="entry name" value="ENDONUCLEASE RELATED"/>
    <property type="match status" value="1"/>
</dbReference>
<gene>
    <name evidence="9" type="primary">LOC117653704</name>
</gene>
<dbReference type="AlphaFoldDB" id="A0A6P9AD62"/>
<dbReference type="InParanoid" id="A0A6P9AD62"/>
<dbReference type="InterPro" id="IPR044929">
    <property type="entry name" value="DNA/RNA_non-sp_Endonuclease_sf"/>
</dbReference>
<dbReference type="KEGG" id="tpal:117653704"/>
<dbReference type="FunFam" id="3.40.570.10:FF:000007">
    <property type="entry name" value="Alkaline nuclease"/>
    <property type="match status" value="1"/>
</dbReference>
<dbReference type="RefSeq" id="XP_034255440.1">
    <property type="nucleotide sequence ID" value="XM_034399549.1"/>
</dbReference>
<dbReference type="GO" id="GO:0000014">
    <property type="term" value="F:single-stranded DNA endodeoxyribonuclease activity"/>
    <property type="evidence" value="ECO:0007669"/>
    <property type="project" value="TreeGrafter"/>
</dbReference>
<dbReference type="GeneID" id="117653704"/>
<evidence type="ECO:0000313" key="9">
    <source>
        <dbReference type="RefSeq" id="XP_034255440.1"/>
    </source>
</evidence>
<proteinExistence type="inferred from homology"/>
<keyword evidence="5" id="KW-0479">Metal-binding</keyword>
<comment type="similarity">
    <text evidence="1">Belongs to the DNA/RNA non-specific endonuclease family.</text>
</comment>
<dbReference type="InterPro" id="IPR001604">
    <property type="entry name" value="Endo_G_ENPP1-like_dom"/>
</dbReference>
<sequence>MLAYVVLGLAAISAVSADCSIDMNSDLAKHKAPLFLDGSDMLLPVPQGKSGVLSLSSGQEVTLACPGNKNQLSAAKSAVVSATCDSGNKLKVNGKSVAAPNLGCSKTAGSSLRVTEQSCQDGGNLLELGFEVDGQWIKLVDLCHQIEAGNTLWALHTVHGAALAGAEVESKRPSFTRGDKALYKGYNPDHMYKQATHKKMLENSLGKAKADELIGNTFIARGHLAPDADFIFGSGQFLTYFYANVAPQWQSINAGNWLATEKNVRKKAIELGRDLTVYTGTQGILTLPNASGEDTPLYLNADDKTLPIPDNFWKVLYDPETKQGIALVGSNNPLLASEDNLLCKNVCEANGWSTIRDFRKGLIYCCTVADFQKAVSYAPKLSVSGVLQGPQ</sequence>
<feature type="active site" description="Proton acceptor" evidence="4">
    <location>
        <position position="223"/>
    </location>
</feature>
<keyword evidence="8" id="KW-1185">Reference proteome</keyword>
<keyword evidence="6" id="KW-0732">Signal</keyword>
<reference evidence="9" key="1">
    <citation type="submission" date="2025-08" db="UniProtKB">
        <authorList>
            <consortium name="RefSeq"/>
        </authorList>
    </citation>
    <scope>IDENTIFICATION</scope>
    <source>
        <tissue evidence="9">Total insect</tissue>
    </source>
</reference>
<feature type="chain" id="PRO_5028085603" evidence="6">
    <location>
        <begin position="18"/>
        <end position="391"/>
    </location>
</feature>
<evidence type="ECO:0000256" key="3">
    <source>
        <dbReference type="ARBA" id="ARBA00022759"/>
    </source>
</evidence>
<name>A0A6P9AD62_THRPL</name>
<dbReference type="GO" id="GO:0006309">
    <property type="term" value="P:apoptotic DNA fragmentation"/>
    <property type="evidence" value="ECO:0007669"/>
    <property type="project" value="TreeGrafter"/>
</dbReference>
<protein>
    <submittedName>
        <fullName evidence="9">Uncharacterized protein LOC117653704</fullName>
    </submittedName>
</protein>
<keyword evidence="3" id="KW-0255">Endonuclease</keyword>
<evidence type="ECO:0000256" key="1">
    <source>
        <dbReference type="ARBA" id="ARBA00010052"/>
    </source>
</evidence>
<dbReference type="Gene3D" id="3.40.570.10">
    <property type="entry name" value="Extracellular Endonuclease, subunit A"/>
    <property type="match status" value="1"/>
</dbReference>
<organism evidence="9">
    <name type="scientific">Thrips palmi</name>
    <name type="common">Melon thrips</name>
    <dbReference type="NCBI Taxonomy" id="161013"/>
    <lineage>
        <taxon>Eukaryota</taxon>
        <taxon>Metazoa</taxon>
        <taxon>Ecdysozoa</taxon>
        <taxon>Arthropoda</taxon>
        <taxon>Hexapoda</taxon>
        <taxon>Insecta</taxon>
        <taxon>Pterygota</taxon>
        <taxon>Neoptera</taxon>
        <taxon>Paraneoptera</taxon>
        <taxon>Thysanoptera</taxon>
        <taxon>Terebrantia</taxon>
        <taxon>Thripoidea</taxon>
        <taxon>Thripidae</taxon>
        <taxon>Thrips</taxon>
    </lineage>
</organism>
<dbReference type="InterPro" id="IPR040255">
    <property type="entry name" value="Non-specific_endonuclease"/>
</dbReference>
<feature type="signal peptide" evidence="6">
    <location>
        <begin position="1"/>
        <end position="17"/>
    </location>
</feature>
<keyword evidence="3" id="KW-0378">Hydrolase</keyword>
<dbReference type="GO" id="GO:0005634">
    <property type="term" value="C:nucleus"/>
    <property type="evidence" value="ECO:0007669"/>
    <property type="project" value="TreeGrafter"/>
</dbReference>